<dbReference type="EMBL" id="JTFC01000031">
    <property type="protein sequence ID" value="RUS55267.1"/>
    <property type="molecule type" value="Genomic_DNA"/>
</dbReference>
<dbReference type="Gene3D" id="3.40.250.10">
    <property type="entry name" value="Rhodanese-like domain"/>
    <property type="match status" value="1"/>
</dbReference>
<dbReference type="InterPro" id="IPR050229">
    <property type="entry name" value="GlpE_sulfurtransferase"/>
</dbReference>
<gene>
    <name evidence="2" type="ORF">QI30_09995</name>
</gene>
<evidence type="ECO:0000313" key="3">
    <source>
        <dbReference type="Proteomes" id="UP000288623"/>
    </source>
</evidence>
<dbReference type="SMART" id="SM00450">
    <property type="entry name" value="RHOD"/>
    <property type="match status" value="1"/>
</dbReference>
<dbReference type="PANTHER" id="PTHR43031:SF17">
    <property type="entry name" value="SULFURTRANSFERASE YTWF-RELATED"/>
    <property type="match status" value="1"/>
</dbReference>
<protein>
    <submittedName>
        <fullName evidence="2">Rhodanese domain protein</fullName>
    </submittedName>
</protein>
<dbReference type="InterPro" id="IPR001763">
    <property type="entry name" value="Rhodanese-like_dom"/>
</dbReference>
<dbReference type="CDD" id="cd00158">
    <property type="entry name" value="RHOD"/>
    <property type="match status" value="1"/>
</dbReference>
<dbReference type="PANTHER" id="PTHR43031">
    <property type="entry name" value="FAD-DEPENDENT OXIDOREDUCTASE"/>
    <property type="match status" value="1"/>
</dbReference>
<dbReference type="PROSITE" id="PS50206">
    <property type="entry name" value="RHODANESE_3"/>
    <property type="match status" value="1"/>
</dbReference>
<keyword evidence="3" id="KW-1185">Reference proteome</keyword>
<evidence type="ECO:0000313" key="2">
    <source>
        <dbReference type="EMBL" id="RUS55267.1"/>
    </source>
</evidence>
<feature type="domain" description="Rhodanese" evidence="1">
    <location>
        <begin position="17"/>
        <end position="100"/>
    </location>
</feature>
<dbReference type="AlphaFoldDB" id="A0A433RSX4"/>
<accession>A0A433RSX4</accession>
<name>A0A433RSX4_9BACL</name>
<evidence type="ECO:0000259" key="1">
    <source>
        <dbReference type="PROSITE" id="PS50206"/>
    </source>
</evidence>
<dbReference type="Pfam" id="PF00581">
    <property type="entry name" value="Rhodanese"/>
    <property type="match status" value="1"/>
</dbReference>
<sequence length="101" mass="10927">MALKNITANEVLDKFDANEALNVIDVREDDEVANGVIPGAIHIPLGQIADRQGELNKETPYIIVCHAGGRSFTAASYLDSEGFDVTNMEGGMSAWEGELEF</sequence>
<dbReference type="SUPFAM" id="SSF52821">
    <property type="entry name" value="Rhodanese/Cell cycle control phosphatase"/>
    <property type="match status" value="1"/>
</dbReference>
<dbReference type="InterPro" id="IPR036873">
    <property type="entry name" value="Rhodanese-like_dom_sf"/>
</dbReference>
<organism evidence="2 3">
    <name type="scientific">Candidatus Kurthia intestinigallinarum</name>
    <dbReference type="NCBI Taxonomy" id="1562256"/>
    <lineage>
        <taxon>Bacteria</taxon>
        <taxon>Bacillati</taxon>
        <taxon>Bacillota</taxon>
        <taxon>Bacilli</taxon>
        <taxon>Bacillales</taxon>
        <taxon>Caryophanaceae</taxon>
        <taxon>Kurthia</taxon>
    </lineage>
</organism>
<dbReference type="RefSeq" id="WP_020189531.1">
    <property type="nucleotide sequence ID" value="NZ_JTFC01000031.1"/>
</dbReference>
<reference evidence="2 3" key="1">
    <citation type="submission" date="2014-11" db="EMBL/GenBank/DDBJ databases">
        <title>Genome sequence and analysis of novel Kurthia sp.</title>
        <authorList>
            <person name="Lawson J.N."/>
            <person name="Gonzalez J.E."/>
            <person name="Rinauldi L."/>
            <person name="Xuan Z."/>
            <person name="Firman A."/>
            <person name="Shaddox L."/>
            <person name="Trudeau A."/>
            <person name="Shah S."/>
            <person name="Reiman D."/>
        </authorList>
    </citation>
    <scope>NUCLEOTIDE SEQUENCE [LARGE SCALE GENOMIC DNA]</scope>
    <source>
        <strain evidence="2 3">3B1D</strain>
    </source>
</reference>
<dbReference type="OrthoDB" id="9800872at2"/>
<comment type="caution">
    <text evidence="2">The sequence shown here is derived from an EMBL/GenBank/DDBJ whole genome shotgun (WGS) entry which is preliminary data.</text>
</comment>
<proteinExistence type="predicted"/>
<dbReference type="Proteomes" id="UP000288623">
    <property type="component" value="Unassembled WGS sequence"/>
</dbReference>